<keyword evidence="1" id="KW-0472">Membrane</keyword>
<keyword evidence="1" id="KW-1133">Transmembrane helix</keyword>
<accession>A0AAE3DW89</accession>
<evidence type="ECO:0000313" key="3">
    <source>
        <dbReference type="Proteomes" id="UP001198242"/>
    </source>
</evidence>
<keyword evidence="3" id="KW-1185">Reference proteome</keyword>
<keyword evidence="1" id="KW-0812">Transmembrane</keyword>
<dbReference type="Proteomes" id="UP001198242">
    <property type="component" value="Unassembled WGS sequence"/>
</dbReference>
<proteinExistence type="predicted"/>
<dbReference type="EMBL" id="JAJEQM010000001">
    <property type="protein sequence ID" value="MCC2209239.1"/>
    <property type="molecule type" value="Genomic_DNA"/>
</dbReference>
<evidence type="ECO:0000256" key="1">
    <source>
        <dbReference type="SAM" id="Phobius"/>
    </source>
</evidence>
<comment type="caution">
    <text evidence="2">The sequence shown here is derived from an EMBL/GenBank/DDBJ whole genome shotgun (WGS) entry which is preliminary data.</text>
</comment>
<organism evidence="2 3">
    <name type="scientific">Hominilimicola fabiformis</name>
    <dbReference type="NCBI Taxonomy" id="2885356"/>
    <lineage>
        <taxon>Bacteria</taxon>
        <taxon>Bacillati</taxon>
        <taxon>Bacillota</taxon>
        <taxon>Clostridia</taxon>
        <taxon>Eubacteriales</taxon>
        <taxon>Oscillospiraceae</taxon>
        <taxon>Hominilimicola</taxon>
    </lineage>
</organism>
<gene>
    <name evidence="2" type="ORF">LKE05_00275</name>
</gene>
<name>A0AAE3DW89_9FIRM</name>
<sequence>MKKINLQKIKKKLGNIFSSIGSKFKKIKPVEFGVGAVVIVLSCVVIVPSLVQCVINRNKAKCSTHMSIMLNMLSDELTDEMKTGETYWHDLIQNGNYQKLISSLNEKTGLSKKYPSTNYYIRTGEEKLALMCKKHKDISDKEIKFALMKDVSVEVAEKPQIGEKIAYLTVSGPDTYYEDDMLDENNPTKMVFIGREVDKVIKNLTVTAVYAGGAREELPRSKYTVTADKLNMKKSGQTHLTVKSNSSSLWDNSAYAQFVIDVVGDDDIAPLIVDSGTNGRFELASWEWNDFVTEAAQEDGKKSFGASIIRYNGNYYYYPDGLTIVNDNKNNDMFKFALDVDDETKPAYYIQFDTSSVVINDNDSQIHNGSVKIENDLIYIWQEKSSKELDTGWIRVYCDLKKY</sequence>
<evidence type="ECO:0000313" key="2">
    <source>
        <dbReference type="EMBL" id="MCC2209239.1"/>
    </source>
</evidence>
<dbReference type="AlphaFoldDB" id="A0AAE3DW89"/>
<reference evidence="2 3" key="1">
    <citation type="submission" date="2021-10" db="EMBL/GenBank/DDBJ databases">
        <title>Anaerobic single-cell dispensing facilitates the cultivation of human gut bacteria.</title>
        <authorList>
            <person name="Afrizal A."/>
        </authorList>
    </citation>
    <scope>NUCLEOTIDE SEQUENCE [LARGE SCALE GENOMIC DNA]</scope>
    <source>
        <strain evidence="2 3">CLA-AA-H232</strain>
    </source>
</reference>
<feature type="transmembrane region" description="Helical" evidence="1">
    <location>
        <begin position="32"/>
        <end position="51"/>
    </location>
</feature>
<protein>
    <submittedName>
        <fullName evidence="2">Uncharacterized protein</fullName>
    </submittedName>
</protein>